<sequence length="534" mass="58465">MWSNSNGPGVCETLETPRPPSRPAGKNNGAKCQSRTREVGSRYKSPTTRRCPSPNTTRTVTTTLSPVSNRAASAERKRFGTPEAPSRPSTLVHDTKATGSKLPESLWPSRMRSSVSVSFQSEAFPLSVSKREKPPPQALSDRTLNSHSNGSQRQPSASSRSPLKGKNGIDRSENSKPTESLHARLVDQHCWPSRKGSKVLNKSIDLPDKPMKTSSAPNIYIGASPLRRILLPDYTSKPLEKYTSLSEKTVIVTPAASLQSFSASEAPLSSPNKPYGLASKSVSPSRTRAISLAPSRGASPSCIRPSSPLRSCNSNRISVLTFAVDMKKGKRVADQIEDAHYLRLLHNRQMQWRFVNARAETALKSRKATAKKYLFNVWRSTSELRDSVAAKRTDLNQLRLKLKLHAVVNQQMTQLDKWTSIEREHNFSLTGAIEDLQSSTLRLPVTGGATVDIETVKSSLCSAIQVMQTMGSSLQSTLSMVSNWVASELAGVAAQERALLDECEVLLVSAASLQVKEYSLGTHLLQLKQAWTPP</sequence>
<feature type="compositionally biased region" description="Polar residues" evidence="2">
    <location>
        <begin position="44"/>
        <end position="55"/>
    </location>
</feature>
<feature type="region of interest" description="Disordered" evidence="2">
    <location>
        <begin position="1"/>
        <end position="110"/>
    </location>
</feature>
<feature type="compositionally biased region" description="Polar residues" evidence="2">
    <location>
        <begin position="262"/>
        <end position="272"/>
    </location>
</feature>
<comment type="caution">
    <text evidence="3">The sequence shown here is derived from an EMBL/GenBank/DDBJ whole genome shotgun (WGS) entry which is preliminary data.</text>
</comment>
<dbReference type="PANTHER" id="PTHR31807:SF37">
    <property type="entry name" value="HAUS AUGMIN-LIKE COMPLEX SUBUNIT 8"/>
    <property type="match status" value="1"/>
</dbReference>
<feature type="compositionally biased region" description="Basic and acidic residues" evidence="2">
    <location>
        <begin position="167"/>
        <end position="180"/>
    </location>
</feature>
<dbReference type="GO" id="GO:0005880">
    <property type="term" value="C:nuclear microtubule"/>
    <property type="evidence" value="ECO:0007669"/>
    <property type="project" value="TreeGrafter"/>
</dbReference>
<gene>
    <name evidence="3" type="ORF">OSB04_012537</name>
</gene>
<dbReference type="EMBL" id="JARYMX010000003">
    <property type="protein sequence ID" value="KAJ9557923.1"/>
    <property type="molecule type" value="Genomic_DNA"/>
</dbReference>
<evidence type="ECO:0000313" key="3">
    <source>
        <dbReference type="EMBL" id="KAJ9557923.1"/>
    </source>
</evidence>
<dbReference type="GO" id="GO:0051225">
    <property type="term" value="P:spindle assembly"/>
    <property type="evidence" value="ECO:0007669"/>
    <property type="project" value="TreeGrafter"/>
</dbReference>
<dbReference type="GO" id="GO:0005737">
    <property type="term" value="C:cytoplasm"/>
    <property type="evidence" value="ECO:0007669"/>
    <property type="project" value="TreeGrafter"/>
</dbReference>
<reference evidence="3" key="1">
    <citation type="submission" date="2023-03" db="EMBL/GenBank/DDBJ databases">
        <title>Chromosome-scale reference genome and RAD-based genetic map of yellow starthistle (Centaurea solstitialis) reveal putative structural variation and QTLs associated with invader traits.</title>
        <authorList>
            <person name="Reatini B."/>
            <person name="Cang F.A."/>
            <person name="Jiang Q."/>
            <person name="Mckibben M.T.W."/>
            <person name="Barker M.S."/>
            <person name="Rieseberg L.H."/>
            <person name="Dlugosch K.M."/>
        </authorList>
    </citation>
    <scope>NUCLEOTIDE SEQUENCE</scope>
    <source>
        <strain evidence="3">CAN-66</strain>
        <tissue evidence="3">Leaf</tissue>
    </source>
</reference>
<evidence type="ECO:0000256" key="2">
    <source>
        <dbReference type="SAM" id="MobiDB-lite"/>
    </source>
</evidence>
<name>A0AA38TBK8_9ASTR</name>
<dbReference type="InterPro" id="IPR007573">
    <property type="entry name" value="QWRF"/>
</dbReference>
<feature type="compositionally biased region" description="Low complexity" evidence="2">
    <location>
        <begin position="151"/>
        <end position="162"/>
    </location>
</feature>
<dbReference type="PANTHER" id="PTHR31807">
    <property type="entry name" value="AUGMIN FAMILY MEMBER"/>
    <property type="match status" value="1"/>
</dbReference>
<feature type="region of interest" description="Disordered" evidence="2">
    <location>
        <begin position="126"/>
        <end position="180"/>
    </location>
</feature>
<organism evidence="3 4">
    <name type="scientific">Centaurea solstitialis</name>
    <name type="common">yellow star-thistle</name>
    <dbReference type="NCBI Taxonomy" id="347529"/>
    <lineage>
        <taxon>Eukaryota</taxon>
        <taxon>Viridiplantae</taxon>
        <taxon>Streptophyta</taxon>
        <taxon>Embryophyta</taxon>
        <taxon>Tracheophyta</taxon>
        <taxon>Spermatophyta</taxon>
        <taxon>Magnoliopsida</taxon>
        <taxon>eudicotyledons</taxon>
        <taxon>Gunneridae</taxon>
        <taxon>Pentapetalae</taxon>
        <taxon>asterids</taxon>
        <taxon>campanulids</taxon>
        <taxon>Asterales</taxon>
        <taxon>Asteraceae</taxon>
        <taxon>Carduoideae</taxon>
        <taxon>Cardueae</taxon>
        <taxon>Centaureinae</taxon>
        <taxon>Centaurea</taxon>
    </lineage>
</organism>
<comment type="similarity">
    <text evidence="1">Belongs to the QWRF family.</text>
</comment>
<dbReference type="Pfam" id="PF04484">
    <property type="entry name" value="QWRF"/>
    <property type="match status" value="1"/>
</dbReference>
<keyword evidence="4" id="KW-1185">Reference proteome</keyword>
<proteinExistence type="inferred from homology"/>
<evidence type="ECO:0000256" key="1">
    <source>
        <dbReference type="ARBA" id="ARBA00010016"/>
    </source>
</evidence>
<dbReference type="Proteomes" id="UP001172457">
    <property type="component" value="Chromosome 3"/>
</dbReference>
<evidence type="ECO:0000313" key="4">
    <source>
        <dbReference type="Proteomes" id="UP001172457"/>
    </source>
</evidence>
<accession>A0AA38TBK8</accession>
<feature type="compositionally biased region" description="Polar residues" evidence="2">
    <location>
        <begin position="140"/>
        <end position="150"/>
    </location>
</feature>
<feature type="region of interest" description="Disordered" evidence="2">
    <location>
        <begin position="262"/>
        <end position="282"/>
    </location>
</feature>
<dbReference type="AlphaFoldDB" id="A0AA38TBK8"/>
<dbReference type="GO" id="GO:0008017">
    <property type="term" value="F:microtubule binding"/>
    <property type="evidence" value="ECO:0007669"/>
    <property type="project" value="TreeGrafter"/>
</dbReference>
<protein>
    <submittedName>
        <fullName evidence="3">Uncharacterized protein</fullName>
    </submittedName>
</protein>